<feature type="domain" description="Cyclin-like" evidence="2">
    <location>
        <begin position="267"/>
        <end position="345"/>
    </location>
</feature>
<sequence>MKDTTRRIFEKENQAEVSNNIDKRTNQKSFTQLVSLTLLNRQPKIEFKSIDIKQQPQQQNYLTQRNPNVSSLHYRPEVKQKTTISTTEQIFSPITVRQTTSISQCNQDYLNKEQKNPQNKLIYLYGDNILINYQKDDSIQKFEFLKKHTISNNLRAKMVDWMVEVLTSYKCKDQTFFMAVRLMDTFLHLTTKQHVPQDLHLIGVTCMFIASKFEEIYPVKLQIVHEKIAHKKLSKDEIREKECQIAQALDFKFVGTTLSEIISMTLQLINQYQKMHQLVIYLAKIVLYDYELISQYNYSSLSAACIIIGCNLLCQESSDDIISQTLQVLNVDKDETIELSNKVLNLAKNFDKLFPNLENLKKFNKNSTLDIIKLQK</sequence>
<evidence type="ECO:0000256" key="1">
    <source>
        <dbReference type="RuleBase" id="RU000383"/>
    </source>
</evidence>
<reference evidence="3" key="1">
    <citation type="submission" date="2021-01" db="EMBL/GenBank/DDBJ databases">
        <authorList>
            <consortium name="Genoscope - CEA"/>
            <person name="William W."/>
        </authorList>
    </citation>
    <scope>NUCLEOTIDE SEQUENCE</scope>
</reference>
<dbReference type="InterPro" id="IPR039361">
    <property type="entry name" value="Cyclin"/>
</dbReference>
<gene>
    <name evidence="3" type="ORF">PPRIM_AZ9-3.1.T0170337</name>
</gene>
<name>A0A8S1KBI0_PARPR</name>
<organism evidence="3 4">
    <name type="scientific">Paramecium primaurelia</name>
    <dbReference type="NCBI Taxonomy" id="5886"/>
    <lineage>
        <taxon>Eukaryota</taxon>
        <taxon>Sar</taxon>
        <taxon>Alveolata</taxon>
        <taxon>Ciliophora</taxon>
        <taxon>Intramacronucleata</taxon>
        <taxon>Oligohymenophorea</taxon>
        <taxon>Peniculida</taxon>
        <taxon>Parameciidae</taxon>
        <taxon>Paramecium</taxon>
    </lineage>
</organism>
<keyword evidence="1" id="KW-0195">Cyclin</keyword>
<protein>
    <recommendedName>
        <fullName evidence="2">Cyclin-like domain-containing protein</fullName>
    </recommendedName>
</protein>
<dbReference type="AlphaFoldDB" id="A0A8S1KBI0"/>
<dbReference type="InterPro" id="IPR006671">
    <property type="entry name" value="Cyclin_N"/>
</dbReference>
<dbReference type="Proteomes" id="UP000688137">
    <property type="component" value="Unassembled WGS sequence"/>
</dbReference>
<dbReference type="InterPro" id="IPR004367">
    <property type="entry name" value="Cyclin_C-dom"/>
</dbReference>
<comment type="caution">
    <text evidence="3">The sequence shown here is derived from an EMBL/GenBank/DDBJ whole genome shotgun (WGS) entry which is preliminary data.</text>
</comment>
<comment type="similarity">
    <text evidence="1">Belongs to the cyclin family.</text>
</comment>
<dbReference type="SMART" id="SM00385">
    <property type="entry name" value="CYCLIN"/>
    <property type="match status" value="2"/>
</dbReference>
<dbReference type="PANTHER" id="PTHR10177">
    <property type="entry name" value="CYCLINS"/>
    <property type="match status" value="1"/>
</dbReference>
<dbReference type="InterPro" id="IPR013763">
    <property type="entry name" value="Cyclin-like_dom"/>
</dbReference>
<dbReference type="Pfam" id="PF00134">
    <property type="entry name" value="Cyclin_N"/>
    <property type="match status" value="1"/>
</dbReference>
<dbReference type="EMBL" id="CAJJDM010000012">
    <property type="protein sequence ID" value="CAD8050995.1"/>
    <property type="molecule type" value="Genomic_DNA"/>
</dbReference>
<evidence type="ECO:0000259" key="2">
    <source>
        <dbReference type="SMART" id="SM00385"/>
    </source>
</evidence>
<accession>A0A8S1KBI0</accession>
<keyword evidence="4" id="KW-1185">Reference proteome</keyword>
<feature type="domain" description="Cyclin-like" evidence="2">
    <location>
        <begin position="160"/>
        <end position="247"/>
    </location>
</feature>
<dbReference type="FunFam" id="1.10.472.10:FF:000089">
    <property type="entry name" value="Cyclin, N-terminal domain containing protein"/>
    <property type="match status" value="1"/>
</dbReference>
<evidence type="ECO:0000313" key="4">
    <source>
        <dbReference type="Proteomes" id="UP000688137"/>
    </source>
</evidence>
<dbReference type="OMA" id="HYRPEVK"/>
<proteinExistence type="inferred from homology"/>
<dbReference type="Pfam" id="PF02984">
    <property type="entry name" value="Cyclin_C"/>
    <property type="match status" value="1"/>
</dbReference>
<evidence type="ECO:0000313" key="3">
    <source>
        <dbReference type="EMBL" id="CAD8050995.1"/>
    </source>
</evidence>